<evidence type="ECO:0000313" key="3">
    <source>
        <dbReference type="Proteomes" id="UP000320404"/>
    </source>
</evidence>
<feature type="non-terminal residue" evidence="2">
    <location>
        <position position="107"/>
    </location>
</feature>
<feature type="chain" id="PRO_5021954284" evidence="1">
    <location>
        <begin position="31"/>
        <end position="107"/>
    </location>
</feature>
<evidence type="ECO:0000256" key="1">
    <source>
        <dbReference type="SAM" id="SignalP"/>
    </source>
</evidence>
<feature type="signal peptide" evidence="1">
    <location>
        <begin position="1"/>
        <end position="30"/>
    </location>
</feature>
<dbReference type="AlphaFoldDB" id="A0A520RWL3"/>
<evidence type="ECO:0000313" key="2">
    <source>
        <dbReference type="EMBL" id="RZO74551.1"/>
    </source>
</evidence>
<keyword evidence="1" id="KW-0732">Signal</keyword>
<proteinExistence type="predicted"/>
<protein>
    <submittedName>
        <fullName evidence="2">Uncharacterized protein</fullName>
    </submittedName>
</protein>
<comment type="caution">
    <text evidence="2">The sequence shown here is derived from an EMBL/GenBank/DDBJ whole genome shotgun (WGS) entry which is preliminary data.</text>
</comment>
<gene>
    <name evidence="2" type="ORF">EVA69_05750</name>
</gene>
<sequence length="107" mass="11418">MGSSYAGFLMTNTRTCLLMLFGCVLTVSQAAELEPELQVKQLMNGIITPATNTIWGAYQLETDAQWQEVENAAFAVIGAANLLAIGGSAEGEADAAATEQWQEFNAQ</sequence>
<organism evidence="2 3">
    <name type="scientific">OM182 bacterium</name>
    <dbReference type="NCBI Taxonomy" id="2510334"/>
    <lineage>
        <taxon>Bacteria</taxon>
        <taxon>Pseudomonadati</taxon>
        <taxon>Pseudomonadota</taxon>
        <taxon>Gammaproteobacteria</taxon>
        <taxon>OMG group</taxon>
        <taxon>OM182 clade</taxon>
    </lineage>
</organism>
<dbReference type="Proteomes" id="UP000320404">
    <property type="component" value="Unassembled WGS sequence"/>
</dbReference>
<dbReference type="EMBL" id="SHAH01000096">
    <property type="protein sequence ID" value="RZO74551.1"/>
    <property type="molecule type" value="Genomic_DNA"/>
</dbReference>
<reference evidence="2 3" key="1">
    <citation type="submission" date="2019-02" db="EMBL/GenBank/DDBJ databases">
        <title>Prokaryotic population dynamics and viral predation in marine succession experiment using metagenomics: the confinement effect.</title>
        <authorList>
            <person name="Haro-Moreno J.M."/>
            <person name="Rodriguez-Valera F."/>
            <person name="Lopez-Perez M."/>
        </authorList>
    </citation>
    <scope>NUCLEOTIDE SEQUENCE [LARGE SCALE GENOMIC DNA]</scope>
    <source>
        <strain evidence="2">MED-G158</strain>
    </source>
</reference>
<name>A0A520RWL3_9GAMM</name>
<accession>A0A520RWL3</accession>